<evidence type="ECO:0000256" key="1">
    <source>
        <dbReference type="ARBA" id="ARBA00010111"/>
    </source>
</evidence>
<dbReference type="PROSITE" id="PS00784">
    <property type="entry name" value="RIBOSOMAL_L34"/>
    <property type="match status" value="1"/>
</dbReference>
<keyword evidence="2 5" id="KW-0689">Ribosomal protein</keyword>
<evidence type="ECO:0000256" key="5">
    <source>
        <dbReference type="HAMAP-Rule" id="MF_00391"/>
    </source>
</evidence>
<dbReference type="InterPro" id="IPR020939">
    <property type="entry name" value="Ribosomal_bL34_CS"/>
</dbReference>
<evidence type="ECO:0000256" key="3">
    <source>
        <dbReference type="ARBA" id="ARBA00023274"/>
    </source>
</evidence>
<dbReference type="PANTHER" id="PTHR14503:SF4">
    <property type="entry name" value="LARGE RIBOSOMAL SUBUNIT PROTEIN BL34M"/>
    <property type="match status" value="1"/>
</dbReference>
<organism evidence="6 7">
    <name type="scientific">Candidatus Woesebacteria bacterium RIFOXYA1_FULL_43_9</name>
    <dbReference type="NCBI Taxonomy" id="1802534"/>
    <lineage>
        <taxon>Bacteria</taxon>
        <taxon>Candidatus Woeseibacteriota</taxon>
    </lineage>
</organism>
<evidence type="ECO:0000256" key="2">
    <source>
        <dbReference type="ARBA" id="ARBA00022980"/>
    </source>
</evidence>
<protein>
    <recommendedName>
        <fullName evidence="4 5">Large ribosomal subunit protein bL34</fullName>
    </recommendedName>
</protein>
<comment type="similarity">
    <text evidence="1 5">Belongs to the bacterial ribosomal protein bL34 family.</text>
</comment>
<evidence type="ECO:0000313" key="6">
    <source>
        <dbReference type="EMBL" id="OGM77550.1"/>
    </source>
</evidence>
<keyword evidence="3 5" id="KW-0687">Ribonucleoprotein</keyword>
<sequence length="47" mass="5544">MSTKRTYQPSKIKRVRKVGFRARQATAKGRLVMKRRRLKGRSRVVLS</sequence>
<evidence type="ECO:0000256" key="4">
    <source>
        <dbReference type="ARBA" id="ARBA00035177"/>
    </source>
</evidence>
<dbReference type="Proteomes" id="UP000179241">
    <property type="component" value="Unassembled WGS sequence"/>
</dbReference>
<dbReference type="PANTHER" id="PTHR14503">
    <property type="entry name" value="MITOCHONDRIAL RIBOSOMAL PROTEIN 34 FAMILY MEMBER"/>
    <property type="match status" value="1"/>
</dbReference>
<dbReference type="HAMAP" id="MF_00391">
    <property type="entry name" value="Ribosomal_bL34"/>
    <property type="match status" value="1"/>
</dbReference>
<dbReference type="InterPro" id="IPR000271">
    <property type="entry name" value="Ribosomal_bL34"/>
</dbReference>
<dbReference type="FunFam" id="1.10.287.3980:FF:000001">
    <property type="entry name" value="Mitochondrial ribosomal protein L34"/>
    <property type="match status" value="1"/>
</dbReference>
<dbReference type="GO" id="GO:1990904">
    <property type="term" value="C:ribonucleoprotein complex"/>
    <property type="evidence" value="ECO:0007669"/>
    <property type="project" value="UniProtKB-KW"/>
</dbReference>
<dbReference type="Gene3D" id="1.10.287.3980">
    <property type="match status" value="1"/>
</dbReference>
<dbReference type="NCBIfam" id="TIGR01030">
    <property type="entry name" value="rpmH_bact"/>
    <property type="match status" value="1"/>
</dbReference>
<evidence type="ECO:0000313" key="7">
    <source>
        <dbReference type="Proteomes" id="UP000179241"/>
    </source>
</evidence>
<dbReference type="GO" id="GO:0003735">
    <property type="term" value="F:structural constituent of ribosome"/>
    <property type="evidence" value="ECO:0007669"/>
    <property type="project" value="InterPro"/>
</dbReference>
<dbReference type="EMBL" id="MGHU01000016">
    <property type="protein sequence ID" value="OGM77550.1"/>
    <property type="molecule type" value="Genomic_DNA"/>
</dbReference>
<dbReference type="GO" id="GO:0006412">
    <property type="term" value="P:translation"/>
    <property type="evidence" value="ECO:0007669"/>
    <property type="project" value="UniProtKB-UniRule"/>
</dbReference>
<comment type="caution">
    <text evidence="6">The sequence shown here is derived from an EMBL/GenBank/DDBJ whole genome shotgun (WGS) entry which is preliminary data.</text>
</comment>
<proteinExistence type="inferred from homology"/>
<reference evidence="6 7" key="1">
    <citation type="journal article" date="2016" name="Nat. Commun.">
        <title>Thousands of microbial genomes shed light on interconnected biogeochemical processes in an aquifer system.</title>
        <authorList>
            <person name="Anantharaman K."/>
            <person name="Brown C.T."/>
            <person name="Hug L.A."/>
            <person name="Sharon I."/>
            <person name="Castelle C.J."/>
            <person name="Probst A.J."/>
            <person name="Thomas B.C."/>
            <person name="Singh A."/>
            <person name="Wilkins M.J."/>
            <person name="Karaoz U."/>
            <person name="Brodie E.L."/>
            <person name="Williams K.H."/>
            <person name="Hubbard S.S."/>
            <person name="Banfield J.F."/>
        </authorList>
    </citation>
    <scope>NUCLEOTIDE SEQUENCE [LARGE SCALE GENOMIC DNA]</scope>
</reference>
<dbReference type="Pfam" id="PF00468">
    <property type="entry name" value="Ribosomal_L34"/>
    <property type="match status" value="1"/>
</dbReference>
<name>A0A1F8CMI2_9BACT</name>
<dbReference type="GO" id="GO:0005840">
    <property type="term" value="C:ribosome"/>
    <property type="evidence" value="ECO:0007669"/>
    <property type="project" value="UniProtKB-KW"/>
</dbReference>
<dbReference type="AlphaFoldDB" id="A0A1F8CMI2"/>
<gene>
    <name evidence="5" type="primary">rpmH</name>
    <name evidence="6" type="ORF">A2188_02075</name>
</gene>
<accession>A0A1F8CMI2</accession>